<dbReference type="InterPro" id="IPR011652">
    <property type="entry name" value="MORN_2"/>
</dbReference>
<reference evidence="2 3" key="1">
    <citation type="submission" date="2016-04" db="EMBL/GenBank/DDBJ databases">
        <title>Draft genome sequence of Janthinobacterium psychrotolerans sp. nov., isolated from freshwater sediments in Denmark.</title>
        <authorList>
            <person name="Gong X."/>
            <person name="Skrivergaard S."/>
            <person name="Korsgaard B.S."/>
            <person name="Schreiber L."/>
            <person name="Marshall I.P."/>
            <person name="Finster K."/>
            <person name="Schramm A."/>
        </authorList>
    </citation>
    <scope>NUCLEOTIDE SEQUENCE [LARGE SCALE GENOMIC DNA]</scope>
    <source>
        <strain evidence="2 3">S3-2</strain>
    </source>
</reference>
<evidence type="ECO:0000313" key="2">
    <source>
        <dbReference type="EMBL" id="OBV40987.1"/>
    </source>
</evidence>
<evidence type="ECO:0000313" key="3">
    <source>
        <dbReference type="Proteomes" id="UP000092713"/>
    </source>
</evidence>
<dbReference type="STRING" id="1747903.ASR47_102230"/>
<gene>
    <name evidence="2" type="ORF">ASR47_102230</name>
</gene>
<comment type="caution">
    <text evidence="2">The sequence shown here is derived from an EMBL/GenBank/DDBJ whole genome shotgun (WGS) entry which is preliminary data.</text>
</comment>
<name>A0A1A7C5J3_9BURK</name>
<dbReference type="AlphaFoldDB" id="A0A1A7C5J3"/>
<dbReference type="PANTHER" id="PTHR33706">
    <property type="entry name" value="MORN VARIANT REPEAT PROTEIN"/>
    <property type="match status" value="1"/>
</dbReference>
<dbReference type="Proteomes" id="UP000092713">
    <property type="component" value="Unassembled WGS sequence"/>
</dbReference>
<protein>
    <submittedName>
        <fullName evidence="2">Antitoxin component YwqK of the YwqJK toxin-antitoxin module</fullName>
    </submittedName>
</protein>
<feature type="chain" id="PRO_5008355722" evidence="1">
    <location>
        <begin position="20"/>
        <end position="685"/>
    </location>
</feature>
<sequence>MPINHLLLPLLLCSALAHAHSSAAFYAGKALAHPAIAASQDSGADLAFLKEKDGVNGYYCECAGPRPKTWLLDQFGHAVIRSVFYAPLDRDASRQTMLVLFRRYGKNGLRAYRYDKSSGKYERLGELQPALDRIAASGSPNAGTVKAALGQLAPRDYSVKRGKSGNADFDAVDHTQGTLVGYYSGDGRPVAAGDKDAISYKKTFRQKGTLFLTASYTLYSDAGAGELPNYRLWRMAWESAPQQFTGSEDGAAIVYSLAWDDGSVVERGQYLQGRREGLWVREGMHEGMEKGRYANGLREGVWHLESPKQVADGQYRAGQREGRWTIINYADAEEVTGFDTYAGDRLEGPSERLIGGKGGTVQARGNYVNDMRQGPWILADEEGSFVDGLRDGPWILKRKAGATLRVSFVKGKKHGEARETDANGALRLREHYAMDVLEGERTRYLPDGAMVYQAAFRAGQLDGRERAWDDNQVLRLDTQWDNGRKHGMDARYYPSGKPERLTVVEGGRLAAHLREYAEDGTLINDIHRCSFSEYGQQRDDVCDYHRLNFASGKPQYDYQFQFGQRQEGRSWYASGQVMDELLVDRAKDTSVYNTYFESGQLKCTEPRRGHSKRTVNGKVVLSYASADRDGDAICYHPNGKMASIRSYRQRIAVDCGKQFDDTGKQISPGPEGCPAPRKVPFVFGA</sequence>
<feature type="signal peptide" evidence="1">
    <location>
        <begin position="1"/>
        <end position="19"/>
    </location>
</feature>
<proteinExistence type="predicted"/>
<accession>A0A1A7C5J3</accession>
<dbReference type="Pfam" id="PF07661">
    <property type="entry name" value="MORN_2"/>
    <property type="match status" value="1"/>
</dbReference>
<dbReference type="EMBL" id="LOCQ01000041">
    <property type="protein sequence ID" value="OBV40987.1"/>
    <property type="molecule type" value="Genomic_DNA"/>
</dbReference>
<dbReference type="RefSeq" id="WP_065306409.1">
    <property type="nucleotide sequence ID" value="NZ_LOCQ01000041.1"/>
</dbReference>
<dbReference type="PATRIC" id="fig|1747903.4.peg.4649"/>
<keyword evidence="1" id="KW-0732">Signal</keyword>
<evidence type="ECO:0000256" key="1">
    <source>
        <dbReference type="SAM" id="SignalP"/>
    </source>
</evidence>
<dbReference type="Gene3D" id="2.20.110.10">
    <property type="entry name" value="Histone H3 K4-specific methyltransferase SET7/9 N-terminal domain"/>
    <property type="match status" value="1"/>
</dbReference>
<keyword evidence="3" id="KW-1185">Reference proteome</keyword>
<dbReference type="OrthoDB" id="8705072at2"/>
<dbReference type="SUPFAM" id="SSF82185">
    <property type="entry name" value="Histone H3 K4-specific methyltransferase SET7/9 N-terminal domain"/>
    <property type="match status" value="2"/>
</dbReference>
<organism evidence="2 3">
    <name type="scientific">Janthinobacterium psychrotolerans</name>
    <dbReference type="NCBI Taxonomy" id="1747903"/>
    <lineage>
        <taxon>Bacteria</taxon>
        <taxon>Pseudomonadati</taxon>
        <taxon>Pseudomonadota</taxon>
        <taxon>Betaproteobacteria</taxon>
        <taxon>Burkholderiales</taxon>
        <taxon>Oxalobacteraceae</taxon>
        <taxon>Janthinobacterium</taxon>
    </lineage>
</organism>
<dbReference type="PANTHER" id="PTHR33706:SF1">
    <property type="entry name" value="TPR REPEAT PROTEIN"/>
    <property type="match status" value="1"/>
</dbReference>